<dbReference type="RefSeq" id="WP_157066542.1">
    <property type="nucleotide sequence ID" value="NZ_LMTR01000015.1"/>
</dbReference>
<comment type="caution">
    <text evidence="2">The sequence shown here is derived from an EMBL/GenBank/DDBJ whole genome shotgun (WGS) entry which is preliminary data.</text>
</comment>
<dbReference type="AlphaFoldDB" id="A0A109BP49"/>
<evidence type="ECO:0000313" key="2">
    <source>
        <dbReference type="EMBL" id="KWT72080.1"/>
    </source>
</evidence>
<dbReference type="InterPro" id="IPR046035">
    <property type="entry name" value="DUF5993"/>
</dbReference>
<evidence type="ECO:0000256" key="1">
    <source>
        <dbReference type="SAM" id="Phobius"/>
    </source>
</evidence>
<accession>A0A109BP49</accession>
<dbReference type="Proteomes" id="UP000059074">
    <property type="component" value="Unassembled WGS sequence"/>
</dbReference>
<keyword evidence="1" id="KW-1133">Transmembrane helix</keyword>
<dbReference type="Pfam" id="PF19455">
    <property type="entry name" value="DUF5993"/>
    <property type="match status" value="1"/>
</dbReference>
<organism evidence="2 3">
    <name type="scientific">Hyphomicrobium sulfonivorans</name>
    <dbReference type="NCBI Taxonomy" id="121290"/>
    <lineage>
        <taxon>Bacteria</taxon>
        <taxon>Pseudomonadati</taxon>
        <taxon>Pseudomonadota</taxon>
        <taxon>Alphaproteobacteria</taxon>
        <taxon>Hyphomicrobiales</taxon>
        <taxon>Hyphomicrobiaceae</taxon>
        <taxon>Hyphomicrobium</taxon>
    </lineage>
</organism>
<reference evidence="2 3" key="1">
    <citation type="submission" date="2015-10" db="EMBL/GenBank/DDBJ databases">
        <title>Transcriptomic analysis of a linuron degrading triple-species bacterial consortium.</title>
        <authorList>
            <person name="Albers P."/>
        </authorList>
    </citation>
    <scope>NUCLEOTIDE SEQUENCE [LARGE SCALE GENOMIC DNA]</scope>
    <source>
        <strain evidence="2 3">WDL6</strain>
    </source>
</reference>
<dbReference type="PATRIC" id="fig|121290.4.peg.3019"/>
<dbReference type="STRING" id="121290.APY04_0363"/>
<feature type="transmembrane region" description="Helical" evidence="1">
    <location>
        <begin position="24"/>
        <end position="41"/>
    </location>
</feature>
<keyword evidence="3" id="KW-1185">Reference proteome</keyword>
<keyword evidence="1" id="KW-0812">Transmembrane</keyword>
<name>A0A109BP49_HYPSL</name>
<proteinExistence type="predicted"/>
<protein>
    <submittedName>
        <fullName evidence="2">Uncharacterized protein</fullName>
    </submittedName>
</protein>
<keyword evidence="1" id="KW-0472">Membrane</keyword>
<dbReference type="EMBL" id="LMTR01000015">
    <property type="protein sequence ID" value="KWT72080.1"/>
    <property type="molecule type" value="Genomic_DNA"/>
</dbReference>
<gene>
    <name evidence="2" type="ORF">APY04_0363</name>
</gene>
<sequence>MEFFIAFLNFGLAMWLAWRHQPKTALYVSFAGLIFAVALFMRHATTELPLSF</sequence>
<evidence type="ECO:0000313" key="3">
    <source>
        <dbReference type="Proteomes" id="UP000059074"/>
    </source>
</evidence>